<dbReference type="EMBL" id="CP069035">
    <property type="protein sequence ID" value="QRD02304.1"/>
    <property type="molecule type" value="Genomic_DNA"/>
</dbReference>
<proteinExistence type="predicted"/>
<gene>
    <name evidence="1" type="ORF">JI435_417750</name>
</gene>
<protein>
    <submittedName>
        <fullName evidence="1">Uncharacterized protein</fullName>
    </submittedName>
</protein>
<reference evidence="2" key="1">
    <citation type="journal article" date="2021" name="BMC Genomics">
        <title>Chromosome-level genome assembly and manually-curated proteome of model necrotroph Parastagonospora nodorum Sn15 reveals a genome-wide trove of candidate effector homologs, and redundancy of virulence-related functions within an accessory chromosome.</title>
        <authorList>
            <person name="Bertazzoni S."/>
            <person name="Jones D.A.B."/>
            <person name="Phan H.T."/>
            <person name="Tan K.-C."/>
            <person name="Hane J.K."/>
        </authorList>
    </citation>
    <scope>NUCLEOTIDE SEQUENCE [LARGE SCALE GENOMIC DNA]</scope>
    <source>
        <strain evidence="2">SN15 / ATCC MYA-4574 / FGSC 10173)</strain>
    </source>
</reference>
<dbReference type="Proteomes" id="UP000663193">
    <property type="component" value="Chromosome 13"/>
</dbReference>
<accession>A0A7U2FDM4</accession>
<dbReference type="VEuPathDB" id="FungiDB:JI435_417750"/>
<evidence type="ECO:0000313" key="2">
    <source>
        <dbReference type="Proteomes" id="UP000663193"/>
    </source>
</evidence>
<name>A0A7U2FDM4_PHANO</name>
<sequence>MRKRYIWDVYEQFYSSNAPSAVARVCRPFTNRVGCPGMPATGQGKLDHVKSAVHSFNTP</sequence>
<dbReference type="AlphaFoldDB" id="A0A7U2FDM4"/>
<evidence type="ECO:0000313" key="1">
    <source>
        <dbReference type="EMBL" id="QRD02304.1"/>
    </source>
</evidence>
<organism evidence="1 2">
    <name type="scientific">Phaeosphaeria nodorum (strain SN15 / ATCC MYA-4574 / FGSC 10173)</name>
    <name type="common">Glume blotch fungus</name>
    <name type="synonym">Parastagonospora nodorum</name>
    <dbReference type="NCBI Taxonomy" id="321614"/>
    <lineage>
        <taxon>Eukaryota</taxon>
        <taxon>Fungi</taxon>
        <taxon>Dikarya</taxon>
        <taxon>Ascomycota</taxon>
        <taxon>Pezizomycotina</taxon>
        <taxon>Dothideomycetes</taxon>
        <taxon>Pleosporomycetidae</taxon>
        <taxon>Pleosporales</taxon>
        <taxon>Pleosporineae</taxon>
        <taxon>Phaeosphaeriaceae</taxon>
        <taxon>Parastagonospora</taxon>
    </lineage>
</organism>
<keyword evidence="2" id="KW-1185">Reference proteome</keyword>